<accession>A0A6A5GCJ6</accession>
<dbReference type="GeneID" id="78776781"/>
<evidence type="ECO:0000313" key="2">
    <source>
        <dbReference type="EMBL" id="KAF1752820.1"/>
    </source>
</evidence>
<evidence type="ECO:0000256" key="1">
    <source>
        <dbReference type="SAM" id="MobiDB-lite"/>
    </source>
</evidence>
<evidence type="ECO:0000313" key="3">
    <source>
        <dbReference type="Proteomes" id="UP000483820"/>
    </source>
</evidence>
<comment type="caution">
    <text evidence="2">The sequence shown here is derived from an EMBL/GenBank/DDBJ whole genome shotgun (WGS) entry which is preliminary data.</text>
</comment>
<sequence length="103" mass="12065">MKVDEMSQREEDEAEEAEGEEEEDRADSTIIYGETRELRSLLLDFFEPTTADDSVVLHFHHQLILVVDCVEVRFCACLRLVETNVMLRKNFIFEVERDLKKGI</sequence>
<proteinExistence type="predicted"/>
<name>A0A6A5GCJ6_CAERE</name>
<dbReference type="EMBL" id="WUAV01000005">
    <property type="protein sequence ID" value="KAF1752820.1"/>
    <property type="molecule type" value="Genomic_DNA"/>
</dbReference>
<dbReference type="RefSeq" id="XP_053581908.1">
    <property type="nucleotide sequence ID" value="XM_053732995.1"/>
</dbReference>
<organism evidence="2 3">
    <name type="scientific">Caenorhabditis remanei</name>
    <name type="common">Caenorhabditis vulgaris</name>
    <dbReference type="NCBI Taxonomy" id="31234"/>
    <lineage>
        <taxon>Eukaryota</taxon>
        <taxon>Metazoa</taxon>
        <taxon>Ecdysozoa</taxon>
        <taxon>Nematoda</taxon>
        <taxon>Chromadorea</taxon>
        <taxon>Rhabditida</taxon>
        <taxon>Rhabditina</taxon>
        <taxon>Rhabditomorpha</taxon>
        <taxon>Rhabditoidea</taxon>
        <taxon>Rhabditidae</taxon>
        <taxon>Peloderinae</taxon>
        <taxon>Caenorhabditis</taxon>
    </lineage>
</organism>
<feature type="region of interest" description="Disordered" evidence="1">
    <location>
        <begin position="1"/>
        <end position="29"/>
    </location>
</feature>
<gene>
    <name evidence="2" type="ORF">GCK72_019375</name>
</gene>
<dbReference type="Proteomes" id="UP000483820">
    <property type="component" value="Chromosome V"/>
</dbReference>
<feature type="compositionally biased region" description="Acidic residues" evidence="1">
    <location>
        <begin position="10"/>
        <end position="25"/>
    </location>
</feature>
<reference evidence="2 3" key="1">
    <citation type="submission" date="2019-12" db="EMBL/GenBank/DDBJ databases">
        <title>Chromosome-level assembly of the Caenorhabditis remanei genome.</title>
        <authorList>
            <person name="Teterina A.A."/>
            <person name="Willis J.H."/>
            <person name="Phillips P.C."/>
        </authorList>
    </citation>
    <scope>NUCLEOTIDE SEQUENCE [LARGE SCALE GENOMIC DNA]</scope>
    <source>
        <strain evidence="2 3">PX506</strain>
        <tissue evidence="2">Whole organism</tissue>
    </source>
</reference>
<dbReference type="KEGG" id="crq:GCK72_019375"/>
<dbReference type="AlphaFoldDB" id="A0A6A5GCJ6"/>
<protein>
    <submittedName>
        <fullName evidence="2">Uncharacterized protein</fullName>
    </submittedName>
</protein>
<dbReference type="CTD" id="78776781"/>